<dbReference type="FunFam" id="3.30.450.20:FF:000015">
    <property type="entry name" value="Hypoxia-inducible factor 1-alpha isoform 1"/>
    <property type="match status" value="1"/>
</dbReference>
<dbReference type="Proteomes" id="UP000036403">
    <property type="component" value="Unassembled WGS sequence"/>
</dbReference>
<dbReference type="GO" id="GO:0000977">
    <property type="term" value="F:RNA polymerase II transcription regulatory region sequence-specific DNA binding"/>
    <property type="evidence" value="ECO:0007669"/>
    <property type="project" value="TreeGrafter"/>
</dbReference>
<dbReference type="GO" id="GO:0071456">
    <property type="term" value="P:cellular response to hypoxia"/>
    <property type="evidence" value="ECO:0007669"/>
    <property type="project" value="TreeGrafter"/>
</dbReference>
<dbReference type="PROSITE" id="PS50888">
    <property type="entry name" value="BHLH"/>
    <property type="match status" value="1"/>
</dbReference>
<keyword evidence="9" id="KW-0379">Hydroxylation</keyword>
<dbReference type="Gene3D" id="4.10.280.10">
    <property type="entry name" value="Helix-loop-helix DNA-binding domain"/>
    <property type="match status" value="1"/>
</dbReference>
<dbReference type="Pfam" id="PF14598">
    <property type="entry name" value="PAS_11"/>
    <property type="match status" value="1"/>
</dbReference>
<dbReference type="PANTHER" id="PTHR23043:SF17">
    <property type="entry name" value="PROTEIN SIMILAR"/>
    <property type="match status" value="1"/>
</dbReference>
<accession>A0A0J7KS15</accession>
<dbReference type="InterPro" id="IPR013767">
    <property type="entry name" value="PAS_fold"/>
</dbReference>
<comment type="subcellular location">
    <subcellularLocation>
        <location evidence="1">Nucleus</location>
    </subcellularLocation>
</comment>
<evidence type="ECO:0000256" key="10">
    <source>
        <dbReference type="SAM" id="MobiDB-lite"/>
    </source>
</evidence>
<feature type="domain" description="PAS" evidence="11">
    <location>
        <begin position="460"/>
        <end position="524"/>
    </location>
</feature>
<reference evidence="13 14" key="1">
    <citation type="submission" date="2015-04" db="EMBL/GenBank/DDBJ databases">
        <title>Lasius niger genome sequencing.</title>
        <authorList>
            <person name="Konorov E.A."/>
            <person name="Nikitin M.A."/>
            <person name="Kirill M.V."/>
            <person name="Chang P."/>
        </authorList>
    </citation>
    <scope>NUCLEOTIDE SEQUENCE [LARGE SCALE GENOMIC DNA]</scope>
    <source>
        <tissue evidence="13">Whole</tissue>
    </source>
</reference>
<dbReference type="GO" id="GO:0046983">
    <property type="term" value="F:protein dimerization activity"/>
    <property type="evidence" value="ECO:0007669"/>
    <property type="project" value="InterPro"/>
</dbReference>
<protein>
    <submittedName>
        <fullName evidence="13">Hypoxia-inducible factor 1 alpha</fullName>
    </submittedName>
</protein>
<dbReference type="GO" id="GO:0005737">
    <property type="term" value="C:cytoplasm"/>
    <property type="evidence" value="ECO:0007669"/>
    <property type="project" value="InterPro"/>
</dbReference>
<keyword evidence="7" id="KW-0804">Transcription</keyword>
<evidence type="ECO:0000256" key="8">
    <source>
        <dbReference type="ARBA" id="ARBA00023242"/>
    </source>
</evidence>
<dbReference type="InterPro" id="IPR011598">
    <property type="entry name" value="bHLH_dom"/>
</dbReference>
<keyword evidence="8" id="KW-0539">Nucleus</keyword>
<sequence length="724" mass="81037">MNARLYYLAAEERGEEEEEGSKSEAGQKGGNVILGDDPRNVWIDRASGYDVDFDERHARRRDERINFPPRGSSPPPPPPSSSSYGPAVVLSNMDTLCDNICAAPCSSNVTSRGGNRPRTYDIASTISNVANGDPTATLLCNVDDGHLAGPRHQSENTTTVPRGCQSGPIDVEDLAMYLDPCKPPSIAINRAIYSKRPRYGQQSVRIDQPRQEDDRRYLDFCNLRPCVALGSVDPAAVNDLAGNLTYRDLGFDEPRSCYLRPNVSRLDDPRLRDSEYTANPSRLYNVPLTYDYARPREMGQNDLGQSDDPKWPGDWFCDDCPELFNFCSEERWMRCPASDRCPLYDTSSYAHGAPAVLPPCLYENLHAGYSGDGHYDYAENEQFLEDYLSNEKRKERSRDAARCRRSKETDIFTELAAALPVVPEQAAHLDKASVMRLAIAYLKVRSVVDSIPASLPKSESSAEMDELFPKALNGFMLVLSGDGNMVYLSENVNDYLGVSQMDMMGQSVYEYSHPCDHDELRECLSSKPTDKSEKRACNFFLRLKCTLTNKGRKVNLKSASYKVIHCTGSLTNIRDSNSNSMEVVNEEQEDEPAEQDTGASLVLVGSPIPHPSNIEIPLGRHTFLSKHSLSMKFTYADEKLAEYLGWDSEELMGRSVFEFYHALDNVALDKCFKCLFSKGQCETVAYRFLGKRGGYAWVVTQATLIHCSKQQKPNSVVCVNYILR</sequence>
<keyword evidence="6" id="KW-0010">Activator</keyword>
<evidence type="ECO:0000259" key="11">
    <source>
        <dbReference type="PROSITE" id="PS50112"/>
    </source>
</evidence>
<keyword evidence="3" id="KW-0832">Ubl conjugation</keyword>
<feature type="region of interest" description="Disordered" evidence="10">
    <location>
        <begin position="1"/>
        <end position="38"/>
    </location>
</feature>
<gene>
    <name evidence="13" type="ORF">RF55_6904</name>
</gene>
<dbReference type="EMBL" id="LBMM01003871">
    <property type="protein sequence ID" value="KMQ93034.1"/>
    <property type="molecule type" value="Genomic_DNA"/>
</dbReference>
<feature type="compositionally biased region" description="Pro residues" evidence="10">
    <location>
        <begin position="71"/>
        <end position="80"/>
    </location>
</feature>
<comment type="caution">
    <text evidence="13">The sequence shown here is derived from an EMBL/GenBank/DDBJ whole genome shotgun (WGS) entry which is preliminary data.</text>
</comment>
<feature type="domain" description="PAS" evidence="11">
    <location>
        <begin position="632"/>
        <end position="679"/>
    </location>
</feature>
<evidence type="ECO:0000256" key="3">
    <source>
        <dbReference type="ARBA" id="ARBA00022843"/>
    </source>
</evidence>
<dbReference type="Pfam" id="PF23171">
    <property type="entry name" value="bHLH_HIF1A"/>
    <property type="match status" value="1"/>
</dbReference>
<dbReference type="SUPFAM" id="SSF55785">
    <property type="entry name" value="PYP-like sensor domain (PAS domain)"/>
    <property type="match status" value="2"/>
</dbReference>
<dbReference type="Pfam" id="PF00989">
    <property type="entry name" value="PAS"/>
    <property type="match status" value="1"/>
</dbReference>
<dbReference type="SUPFAM" id="SSF47459">
    <property type="entry name" value="HLH, helix-loop-helix DNA-binding domain"/>
    <property type="match status" value="1"/>
</dbReference>
<proteinExistence type="predicted"/>
<dbReference type="PaxDb" id="67767-A0A0J7KS15"/>
<evidence type="ECO:0000259" key="12">
    <source>
        <dbReference type="PROSITE" id="PS50888"/>
    </source>
</evidence>
<feature type="domain" description="BHLH" evidence="12">
    <location>
        <begin position="392"/>
        <end position="445"/>
    </location>
</feature>
<dbReference type="GO" id="GO:0005667">
    <property type="term" value="C:transcription regulator complex"/>
    <property type="evidence" value="ECO:0007669"/>
    <property type="project" value="InterPro"/>
</dbReference>
<dbReference type="SMART" id="SM00091">
    <property type="entry name" value="PAS"/>
    <property type="match status" value="2"/>
</dbReference>
<evidence type="ECO:0000256" key="4">
    <source>
        <dbReference type="ARBA" id="ARBA00023015"/>
    </source>
</evidence>
<evidence type="ECO:0000313" key="14">
    <source>
        <dbReference type="Proteomes" id="UP000036403"/>
    </source>
</evidence>
<dbReference type="InterPro" id="IPR001067">
    <property type="entry name" value="Nuc_translocat"/>
</dbReference>
<dbReference type="OrthoDB" id="6021714at2759"/>
<evidence type="ECO:0000256" key="1">
    <source>
        <dbReference type="ARBA" id="ARBA00004123"/>
    </source>
</evidence>
<keyword evidence="5" id="KW-0238">DNA-binding</keyword>
<dbReference type="InterPro" id="IPR000014">
    <property type="entry name" value="PAS"/>
</dbReference>
<dbReference type="PROSITE" id="PS50112">
    <property type="entry name" value="PAS"/>
    <property type="match status" value="2"/>
</dbReference>
<evidence type="ECO:0000313" key="13">
    <source>
        <dbReference type="EMBL" id="KMQ93034.1"/>
    </source>
</evidence>
<feature type="region of interest" description="Disordered" evidence="10">
    <location>
        <begin position="55"/>
        <end position="87"/>
    </location>
</feature>
<dbReference type="STRING" id="67767.A0A0J7KS15"/>
<dbReference type="NCBIfam" id="TIGR00229">
    <property type="entry name" value="sensory_box"/>
    <property type="match status" value="1"/>
</dbReference>
<dbReference type="GO" id="GO:0045944">
    <property type="term" value="P:positive regulation of transcription by RNA polymerase II"/>
    <property type="evidence" value="ECO:0007669"/>
    <property type="project" value="UniProtKB-ARBA"/>
</dbReference>
<dbReference type="GO" id="GO:0005634">
    <property type="term" value="C:nucleus"/>
    <property type="evidence" value="ECO:0007669"/>
    <property type="project" value="UniProtKB-SubCell"/>
</dbReference>
<evidence type="ECO:0000256" key="2">
    <source>
        <dbReference type="ARBA" id="ARBA00022737"/>
    </source>
</evidence>
<dbReference type="InterPro" id="IPR035965">
    <property type="entry name" value="PAS-like_dom_sf"/>
</dbReference>
<dbReference type="SMART" id="SM00353">
    <property type="entry name" value="HLH"/>
    <property type="match status" value="1"/>
</dbReference>
<dbReference type="PRINTS" id="PR00785">
    <property type="entry name" value="NCTRNSLOCATR"/>
</dbReference>
<dbReference type="Gene3D" id="3.30.450.20">
    <property type="entry name" value="PAS domain"/>
    <property type="match status" value="2"/>
</dbReference>
<dbReference type="CDD" id="cd00130">
    <property type="entry name" value="PAS"/>
    <property type="match status" value="2"/>
</dbReference>
<dbReference type="PANTHER" id="PTHR23043">
    <property type="entry name" value="HYPOXIA-INDUCIBLE FACTOR 1 ALPHA"/>
    <property type="match status" value="1"/>
</dbReference>
<evidence type="ECO:0000256" key="5">
    <source>
        <dbReference type="ARBA" id="ARBA00023125"/>
    </source>
</evidence>
<organism evidence="13 14">
    <name type="scientific">Lasius niger</name>
    <name type="common">Black garden ant</name>
    <dbReference type="NCBI Taxonomy" id="67767"/>
    <lineage>
        <taxon>Eukaryota</taxon>
        <taxon>Metazoa</taxon>
        <taxon>Ecdysozoa</taxon>
        <taxon>Arthropoda</taxon>
        <taxon>Hexapoda</taxon>
        <taxon>Insecta</taxon>
        <taxon>Pterygota</taxon>
        <taxon>Neoptera</taxon>
        <taxon>Endopterygota</taxon>
        <taxon>Hymenoptera</taxon>
        <taxon>Apocrita</taxon>
        <taxon>Aculeata</taxon>
        <taxon>Formicoidea</taxon>
        <taxon>Formicidae</taxon>
        <taxon>Formicinae</taxon>
        <taxon>Lasius</taxon>
        <taxon>Lasius</taxon>
    </lineage>
</organism>
<dbReference type="InterPro" id="IPR036638">
    <property type="entry name" value="HLH_DNA-bd_sf"/>
</dbReference>
<evidence type="ECO:0000256" key="9">
    <source>
        <dbReference type="ARBA" id="ARBA00023278"/>
    </source>
</evidence>
<dbReference type="CDD" id="cd11433">
    <property type="entry name" value="bHLH-PAS_HIF"/>
    <property type="match status" value="1"/>
</dbReference>
<evidence type="ECO:0000256" key="6">
    <source>
        <dbReference type="ARBA" id="ARBA00023159"/>
    </source>
</evidence>
<dbReference type="AlphaFoldDB" id="A0A0J7KS15"/>
<keyword evidence="4" id="KW-0805">Transcription regulation</keyword>
<dbReference type="GO" id="GO:0000981">
    <property type="term" value="F:DNA-binding transcription factor activity, RNA polymerase II-specific"/>
    <property type="evidence" value="ECO:0007669"/>
    <property type="project" value="TreeGrafter"/>
</dbReference>
<evidence type="ECO:0000256" key="7">
    <source>
        <dbReference type="ARBA" id="ARBA00023163"/>
    </source>
</evidence>
<feature type="compositionally biased region" description="Basic and acidic residues" evidence="10">
    <location>
        <begin position="55"/>
        <end position="65"/>
    </location>
</feature>
<keyword evidence="14" id="KW-1185">Reference proteome</keyword>
<name>A0A0J7KS15_LASNI</name>
<keyword evidence="2" id="KW-0677">Repeat</keyword>